<proteinExistence type="predicted"/>
<sequence>MWRKVQLVSLPQVAHRKLAAPTLMSDQMNGLMTCAHRVQKSHWTYLLQRWSLNVKPAPCPCNTRMTRAPILRTQTVTALNWTTPTALMPCGPQPPFLHERHSYSLYIEKYLYK</sequence>
<organism evidence="1 2">
    <name type="scientific">Rattus norvegicus</name>
    <name type="common">Rat</name>
    <dbReference type="NCBI Taxonomy" id="10116"/>
    <lineage>
        <taxon>Eukaryota</taxon>
        <taxon>Metazoa</taxon>
        <taxon>Chordata</taxon>
        <taxon>Craniata</taxon>
        <taxon>Vertebrata</taxon>
        <taxon>Euteleostomi</taxon>
        <taxon>Mammalia</taxon>
        <taxon>Eutheria</taxon>
        <taxon>Euarchontoglires</taxon>
        <taxon>Glires</taxon>
        <taxon>Rodentia</taxon>
        <taxon>Myomorpha</taxon>
        <taxon>Muroidea</taxon>
        <taxon>Muridae</taxon>
        <taxon>Murinae</taxon>
        <taxon>Rattus</taxon>
    </lineage>
</organism>
<evidence type="ECO:0000313" key="1">
    <source>
        <dbReference type="EMBL" id="EDL86831.1"/>
    </source>
</evidence>
<protein>
    <submittedName>
        <fullName evidence="1">Mitogen activated protein kinase kinase kinase 12, isoform CRA_b</fullName>
    </submittedName>
</protein>
<dbReference type="AlphaFoldDB" id="A6KCW1"/>
<dbReference type="GO" id="GO:0016301">
    <property type="term" value="F:kinase activity"/>
    <property type="evidence" value="ECO:0007669"/>
    <property type="project" value="UniProtKB-KW"/>
</dbReference>
<evidence type="ECO:0000313" key="2">
    <source>
        <dbReference type="Proteomes" id="UP000234681"/>
    </source>
</evidence>
<name>A6KCW1_RAT</name>
<dbReference type="RGD" id="3988">
    <property type="gene designation" value="Map3k12"/>
</dbReference>
<dbReference type="EMBL" id="CH474035">
    <property type="protein sequence ID" value="EDL86831.1"/>
    <property type="molecule type" value="Genomic_DNA"/>
</dbReference>
<gene>
    <name evidence="1 3" type="primary">Map3k12</name>
    <name evidence="1" type="ORF">rCG_50823</name>
</gene>
<dbReference type="Proteomes" id="UP000234681">
    <property type="component" value="Chromosome 7"/>
</dbReference>
<reference evidence="1 2" key="1">
    <citation type="submission" date="2005-09" db="EMBL/GenBank/DDBJ databases">
        <authorList>
            <person name="Mural R.J."/>
            <person name="Li P.W."/>
            <person name="Adams M.D."/>
            <person name="Amanatides P.G."/>
            <person name="Baden-Tillson H."/>
            <person name="Barnstead M."/>
            <person name="Chin S.H."/>
            <person name="Dew I."/>
            <person name="Evans C.A."/>
            <person name="Ferriera S."/>
            <person name="Flanigan M."/>
            <person name="Fosler C."/>
            <person name="Glodek A."/>
            <person name="Gu Z."/>
            <person name="Holt R.A."/>
            <person name="Jennings D."/>
            <person name="Kraft C.L."/>
            <person name="Lu F."/>
            <person name="Nguyen T."/>
            <person name="Nusskern D.R."/>
            <person name="Pfannkoch C.M."/>
            <person name="Sitter C."/>
            <person name="Sutton G.G."/>
            <person name="Venter J.C."/>
            <person name="Wang Z."/>
            <person name="Woodage T."/>
            <person name="Zheng X.H."/>
            <person name="Zhong F."/>
        </authorList>
    </citation>
    <scope>NUCLEOTIDE SEQUENCE [LARGE SCALE GENOMIC DNA]</scope>
    <source>
        <strain>BN</strain>
        <strain evidence="2">Sprague-Dawley</strain>
    </source>
</reference>
<keyword evidence="1" id="KW-0808">Transferase</keyword>
<keyword evidence="1" id="KW-0418">Kinase</keyword>
<accession>A6KCW1</accession>
<evidence type="ECO:0000313" key="3">
    <source>
        <dbReference type="RGD" id="3988"/>
    </source>
</evidence>